<dbReference type="PANTHER" id="PTHR46098:SF1">
    <property type="entry name" value="TRNA (CYTOSINE(38)-C(5))-METHYLTRANSFERASE"/>
    <property type="match status" value="1"/>
</dbReference>
<dbReference type="SUPFAM" id="SSF53335">
    <property type="entry name" value="S-adenosyl-L-methionine-dependent methyltransferases"/>
    <property type="match status" value="1"/>
</dbReference>
<sequence>MSIQVVEFFAGVGGWRAALGEGVTIRMAYDISPHALDTYAVNHGHRPRARELASLPRAELAALGADTWVMSPPCQPFCRMGHHRDLADPRSRAFLHLVDLLREAPPRRLLLESVEGFWGSEAHALLTARLEGAGLHHRAYTLCPTRFGIPNQRPRAFLAASLDPLPDALPPAIPPGPLAPYLDAEEDPSLYLPAEVLDRHGPGLDLVRPWDTRSACFIGGYYRRFVGGGSYLVTPRGVRRFSVPEVARLLGWTSPLRFPASVPLEARYKLLGNGLSLTVARWVAQQVLPAAGG</sequence>
<dbReference type="EC" id="2.1.1.37" evidence="1"/>
<evidence type="ECO:0000256" key="2">
    <source>
        <dbReference type="ARBA" id="ARBA00022603"/>
    </source>
</evidence>
<evidence type="ECO:0000313" key="8">
    <source>
        <dbReference type="EMBL" id="BDU77163.1"/>
    </source>
</evidence>
<dbReference type="AlphaFoldDB" id="A0AA48HF95"/>
<reference evidence="8" key="1">
    <citation type="journal article" date="2023" name="Int. J. Syst. Evol. Microbiol.">
        <title>Mesoterricola silvestris gen. nov., sp. nov., Mesoterricola sediminis sp. nov., Geothrix oryzae sp. nov., Geothrix edaphica sp. nov., Geothrix rubra sp. nov., and Geothrix limicola sp. nov., six novel members of Acidobacteriota isolated from soils.</title>
        <authorList>
            <person name="Itoh H."/>
            <person name="Sugisawa Y."/>
            <person name="Mise K."/>
            <person name="Xu Z."/>
            <person name="Kuniyasu M."/>
            <person name="Ushijima N."/>
            <person name="Kawano K."/>
            <person name="Kobayashi E."/>
            <person name="Shiratori Y."/>
            <person name="Masuda Y."/>
            <person name="Senoo K."/>
        </authorList>
    </citation>
    <scope>NUCLEOTIDE SEQUENCE</scope>
    <source>
        <strain evidence="8">W786</strain>
    </source>
</reference>
<dbReference type="EMBL" id="AP027081">
    <property type="protein sequence ID" value="BDU77163.1"/>
    <property type="molecule type" value="Genomic_DNA"/>
</dbReference>
<protein>
    <recommendedName>
        <fullName evidence="1">DNA (cytosine-5-)-methyltransferase</fullName>
        <ecNumber evidence="1">2.1.1.37</ecNumber>
    </recommendedName>
</protein>
<dbReference type="GO" id="GO:0009307">
    <property type="term" value="P:DNA restriction-modification system"/>
    <property type="evidence" value="ECO:0007669"/>
    <property type="project" value="UniProtKB-KW"/>
</dbReference>
<dbReference type="PROSITE" id="PS51679">
    <property type="entry name" value="SAM_MT_C5"/>
    <property type="match status" value="1"/>
</dbReference>
<dbReference type="PANTHER" id="PTHR46098">
    <property type="entry name" value="TRNA (CYTOSINE(38)-C(5))-METHYLTRANSFERASE"/>
    <property type="match status" value="1"/>
</dbReference>
<gene>
    <name evidence="8" type="ORF">METESE_21210</name>
</gene>
<dbReference type="InterPro" id="IPR001525">
    <property type="entry name" value="C5_MeTfrase"/>
</dbReference>
<evidence type="ECO:0000256" key="5">
    <source>
        <dbReference type="ARBA" id="ARBA00022747"/>
    </source>
</evidence>
<keyword evidence="3 7" id="KW-0808">Transferase</keyword>
<dbReference type="REBASE" id="707015">
    <property type="entry name" value="M.HbaW786ORF21210P"/>
</dbReference>
<proteinExistence type="inferred from homology"/>
<dbReference type="GO" id="GO:0003886">
    <property type="term" value="F:DNA (cytosine-5-)-methyltransferase activity"/>
    <property type="evidence" value="ECO:0007669"/>
    <property type="project" value="UniProtKB-EC"/>
</dbReference>
<dbReference type="PRINTS" id="PR00105">
    <property type="entry name" value="C5METTRFRASE"/>
</dbReference>
<dbReference type="GO" id="GO:0032259">
    <property type="term" value="P:methylation"/>
    <property type="evidence" value="ECO:0007669"/>
    <property type="project" value="UniProtKB-KW"/>
</dbReference>
<keyword evidence="9" id="KW-1185">Reference proteome</keyword>
<comment type="similarity">
    <text evidence="7">Belongs to the class I-like SAM-binding methyltransferase superfamily. C5-methyltransferase family.</text>
</comment>
<keyword evidence="2 7" id="KW-0489">Methyltransferase</keyword>
<organism evidence="8 9">
    <name type="scientific">Mesoterricola sediminis</name>
    <dbReference type="NCBI Taxonomy" id="2927980"/>
    <lineage>
        <taxon>Bacteria</taxon>
        <taxon>Pseudomonadati</taxon>
        <taxon>Acidobacteriota</taxon>
        <taxon>Holophagae</taxon>
        <taxon>Holophagales</taxon>
        <taxon>Holophagaceae</taxon>
        <taxon>Mesoterricola</taxon>
    </lineage>
</organism>
<evidence type="ECO:0000256" key="1">
    <source>
        <dbReference type="ARBA" id="ARBA00011975"/>
    </source>
</evidence>
<name>A0AA48HF95_9BACT</name>
<evidence type="ECO:0000256" key="6">
    <source>
        <dbReference type="ARBA" id="ARBA00047422"/>
    </source>
</evidence>
<dbReference type="InterPro" id="IPR029063">
    <property type="entry name" value="SAM-dependent_MTases_sf"/>
</dbReference>
<dbReference type="Gene3D" id="3.90.120.10">
    <property type="entry name" value="DNA Methylase, subunit A, domain 2"/>
    <property type="match status" value="1"/>
</dbReference>
<dbReference type="Proteomes" id="UP001228113">
    <property type="component" value="Chromosome"/>
</dbReference>
<accession>A0AA48HF95</accession>
<evidence type="ECO:0000256" key="4">
    <source>
        <dbReference type="ARBA" id="ARBA00022691"/>
    </source>
</evidence>
<evidence type="ECO:0000313" key="9">
    <source>
        <dbReference type="Proteomes" id="UP001228113"/>
    </source>
</evidence>
<dbReference type="InterPro" id="IPR050750">
    <property type="entry name" value="C5-MTase"/>
</dbReference>
<dbReference type="Gene3D" id="3.40.50.150">
    <property type="entry name" value="Vaccinia Virus protein VP39"/>
    <property type="match status" value="1"/>
</dbReference>
<comment type="catalytic activity">
    <reaction evidence="6">
        <text>a 2'-deoxycytidine in DNA + S-adenosyl-L-methionine = a 5-methyl-2'-deoxycytidine in DNA + S-adenosyl-L-homocysteine + H(+)</text>
        <dbReference type="Rhea" id="RHEA:13681"/>
        <dbReference type="Rhea" id="RHEA-COMP:11369"/>
        <dbReference type="Rhea" id="RHEA-COMP:11370"/>
        <dbReference type="ChEBI" id="CHEBI:15378"/>
        <dbReference type="ChEBI" id="CHEBI:57856"/>
        <dbReference type="ChEBI" id="CHEBI:59789"/>
        <dbReference type="ChEBI" id="CHEBI:85452"/>
        <dbReference type="ChEBI" id="CHEBI:85454"/>
        <dbReference type="EC" id="2.1.1.37"/>
    </reaction>
</comment>
<dbReference type="Pfam" id="PF00145">
    <property type="entry name" value="DNA_methylase"/>
    <property type="match status" value="1"/>
</dbReference>
<evidence type="ECO:0000256" key="3">
    <source>
        <dbReference type="ARBA" id="ARBA00022679"/>
    </source>
</evidence>
<feature type="active site" evidence="7">
    <location>
        <position position="74"/>
    </location>
</feature>
<evidence type="ECO:0000256" key="7">
    <source>
        <dbReference type="PROSITE-ProRule" id="PRU01016"/>
    </source>
</evidence>
<dbReference type="RefSeq" id="WP_243345965.1">
    <property type="nucleotide sequence ID" value="NZ_AP027081.1"/>
</dbReference>
<dbReference type="KEGG" id="msea:METESE_21210"/>
<keyword evidence="5" id="KW-0680">Restriction system</keyword>
<keyword evidence="4 7" id="KW-0949">S-adenosyl-L-methionine</keyword>